<proteinExistence type="predicted"/>
<reference evidence="1" key="1">
    <citation type="journal article" date="2020" name="mSystems">
        <title>Genome- and Community-Level Interaction Insights into Carbon Utilization and Element Cycling Functions of Hydrothermarchaeota in Hydrothermal Sediment.</title>
        <authorList>
            <person name="Zhou Z."/>
            <person name="Liu Y."/>
            <person name="Xu W."/>
            <person name="Pan J."/>
            <person name="Luo Z.H."/>
            <person name="Li M."/>
        </authorList>
    </citation>
    <scope>NUCLEOTIDE SEQUENCE [LARGE SCALE GENOMIC DNA]</scope>
    <source>
        <strain evidence="1">HyVt-577</strain>
    </source>
</reference>
<accession>A0A7V4U1Z3</accession>
<name>A0A7V4U1Z3_CALAY</name>
<evidence type="ECO:0000313" key="1">
    <source>
        <dbReference type="EMBL" id="HGY56369.1"/>
    </source>
</evidence>
<comment type="caution">
    <text evidence="1">The sequence shown here is derived from an EMBL/GenBank/DDBJ whole genome shotgun (WGS) entry which is preliminary data.</text>
</comment>
<sequence>MRAPSYKITNQSFLTLLIFHFLLLLPILLKAQKTDIVILDNGDRLTGEIKWMEQAVLKFNTDAMSYIDIKWKKIVYLKTTNSFRVENSDGSLFFGMLETDSLKKELIVGIGSKANRVDMDDVVEISEVKDTFRKGLNLSVDLGFTYTKASDIVQFNLSGDGGYSTLYWDRNFSFRSVLTLQNDTSFTKNQNVKVTLYRLLPNKYFLTGFAGATQNTELGLKMRLSFGGGGGRHLLRTNNSILRAAIGLQGTREWQYGTSEVKNNLESVFAAGYEKFMLFTPKLNINISIQAYPNLTETGRYRIDFDAKIKWELIKDLFWGITFYDNFDSKPPQESSGEGQNDYGITLSLGWKY</sequence>
<dbReference type="Pfam" id="PF04338">
    <property type="entry name" value="DUF481"/>
    <property type="match status" value="1"/>
</dbReference>
<dbReference type="AlphaFoldDB" id="A0A7V4U1Z3"/>
<organism evidence="1">
    <name type="scientific">Caldithrix abyssi</name>
    <dbReference type="NCBI Taxonomy" id="187145"/>
    <lineage>
        <taxon>Bacteria</taxon>
        <taxon>Pseudomonadati</taxon>
        <taxon>Calditrichota</taxon>
        <taxon>Calditrichia</taxon>
        <taxon>Calditrichales</taxon>
        <taxon>Calditrichaceae</taxon>
        <taxon>Caldithrix</taxon>
    </lineage>
</organism>
<dbReference type="InterPro" id="IPR007433">
    <property type="entry name" value="DUF481"/>
</dbReference>
<protein>
    <submittedName>
        <fullName evidence="1">DUF481 domain-containing protein</fullName>
    </submittedName>
</protein>
<gene>
    <name evidence="1" type="ORF">ENK44_11730</name>
</gene>
<dbReference type="Proteomes" id="UP000885779">
    <property type="component" value="Unassembled WGS sequence"/>
</dbReference>
<dbReference type="EMBL" id="DRQG01000109">
    <property type="protein sequence ID" value="HGY56369.1"/>
    <property type="molecule type" value="Genomic_DNA"/>
</dbReference>